<dbReference type="Pfam" id="PF00534">
    <property type="entry name" value="Glycos_transf_1"/>
    <property type="match status" value="1"/>
</dbReference>
<evidence type="ECO:0000313" key="7">
    <source>
        <dbReference type="Proteomes" id="UP001432000"/>
    </source>
</evidence>
<proteinExistence type="predicted"/>
<evidence type="ECO:0000259" key="4">
    <source>
        <dbReference type="Pfam" id="PF00534"/>
    </source>
</evidence>
<dbReference type="Gene3D" id="3.40.50.2000">
    <property type="entry name" value="Glycogen Phosphorylase B"/>
    <property type="match status" value="2"/>
</dbReference>
<evidence type="ECO:0000256" key="2">
    <source>
        <dbReference type="ARBA" id="ARBA00022679"/>
    </source>
</evidence>
<dbReference type="PANTHER" id="PTHR45947">
    <property type="entry name" value="SULFOQUINOVOSYL TRANSFERASE SQD2"/>
    <property type="match status" value="1"/>
</dbReference>
<feature type="domain" description="Glycosyl transferase family 1" evidence="4">
    <location>
        <begin position="210"/>
        <end position="335"/>
    </location>
</feature>
<evidence type="ECO:0000256" key="1">
    <source>
        <dbReference type="ARBA" id="ARBA00022676"/>
    </source>
</evidence>
<dbReference type="RefSeq" id="WP_338890209.1">
    <property type="nucleotide sequence ID" value="NZ_CP147846.1"/>
</dbReference>
<accession>A0ABZ2PJU3</accession>
<dbReference type="PANTHER" id="PTHR45947:SF3">
    <property type="entry name" value="SULFOQUINOVOSYL TRANSFERASE SQD2"/>
    <property type="match status" value="1"/>
</dbReference>
<keyword evidence="7" id="KW-1185">Reference proteome</keyword>
<dbReference type="EMBL" id="CP147846">
    <property type="protein sequence ID" value="WXG69429.1"/>
    <property type="molecule type" value="Genomic_DNA"/>
</dbReference>
<feature type="region of interest" description="Disordered" evidence="3">
    <location>
        <begin position="369"/>
        <end position="391"/>
    </location>
</feature>
<feature type="domain" description="Glycosyltransferase subfamily 4-like N-terminal" evidence="5">
    <location>
        <begin position="23"/>
        <end position="184"/>
    </location>
</feature>
<keyword evidence="1" id="KW-0328">Glycosyltransferase</keyword>
<gene>
    <name evidence="6" type="ORF">WDS16_02385</name>
</gene>
<dbReference type="InterPro" id="IPR001296">
    <property type="entry name" value="Glyco_trans_1"/>
</dbReference>
<protein>
    <submittedName>
        <fullName evidence="6">Glycosyltransferase</fullName>
    </submittedName>
</protein>
<keyword evidence="2" id="KW-0808">Transferase</keyword>
<name>A0ABZ2PJU3_9NOCA</name>
<dbReference type="Proteomes" id="UP001432000">
    <property type="component" value="Chromosome"/>
</dbReference>
<organism evidence="6 7">
    <name type="scientific">Rhodococcus sovatensis</name>
    <dbReference type="NCBI Taxonomy" id="1805840"/>
    <lineage>
        <taxon>Bacteria</taxon>
        <taxon>Bacillati</taxon>
        <taxon>Actinomycetota</taxon>
        <taxon>Actinomycetes</taxon>
        <taxon>Mycobacteriales</taxon>
        <taxon>Nocardiaceae</taxon>
        <taxon>Rhodococcus</taxon>
    </lineage>
</organism>
<evidence type="ECO:0000256" key="3">
    <source>
        <dbReference type="SAM" id="MobiDB-lite"/>
    </source>
</evidence>
<dbReference type="SUPFAM" id="SSF53756">
    <property type="entry name" value="UDP-Glycosyltransferase/glycogen phosphorylase"/>
    <property type="match status" value="1"/>
</dbReference>
<dbReference type="InterPro" id="IPR050194">
    <property type="entry name" value="Glycosyltransferase_grp1"/>
</dbReference>
<evidence type="ECO:0000259" key="5">
    <source>
        <dbReference type="Pfam" id="PF13439"/>
    </source>
</evidence>
<reference evidence="6 7" key="1">
    <citation type="submission" date="2024-03" db="EMBL/GenBank/DDBJ databases">
        <title>Natural products discovery in diverse microorganisms through a two-stage MS feature dereplication strategy.</title>
        <authorList>
            <person name="Zhang R."/>
        </authorList>
    </citation>
    <scope>NUCLEOTIDE SEQUENCE [LARGE SCALE GENOMIC DNA]</scope>
    <source>
        <strain evidence="6 7">18930</strain>
    </source>
</reference>
<dbReference type="Pfam" id="PF13439">
    <property type="entry name" value="Glyco_transf_4"/>
    <property type="match status" value="1"/>
</dbReference>
<sequence length="391" mass="42655">MHVALVSECVRTHDETTDAEGPHIASLANSLVRRGAKVDVYTRRQNPVDDSELIGGDGYRIIKVDAGPAKPLPDERILPCIGTFGSVLRDHWALDRPDVIHAHSWVPALASVLAAREVDSPAVVSLHELAQGGTSGVPRASLERKIARSADRLVASSSEECEHLTRLGVARSKISIVPTGFDPSMFAPSGAAEAKKSQRRRIVVDSSEPGVQMMIEILEKMSDVELVVLGTAPDMRRLRKVAASRKVTRRVVFTGPILRSDRPALLRSADLFVCTSSSEPSGIATMEAMACGVPVVAYGVGWMHDLVVDEVTGRLIDPPNRREFVRAIELLVADELQLFALGVSAADRVQSRYSWDRIADDMTRSYDATVRGHHDRSHPTAPMPEARRYAV</sequence>
<dbReference type="InterPro" id="IPR028098">
    <property type="entry name" value="Glyco_trans_4-like_N"/>
</dbReference>
<evidence type="ECO:0000313" key="6">
    <source>
        <dbReference type="EMBL" id="WXG69429.1"/>
    </source>
</evidence>